<evidence type="ECO:0000256" key="2">
    <source>
        <dbReference type="ARBA" id="ARBA00009050"/>
    </source>
</evidence>
<evidence type="ECO:0000259" key="9">
    <source>
        <dbReference type="PROSITE" id="PS50217"/>
    </source>
</evidence>
<dbReference type="SUPFAM" id="SSF57959">
    <property type="entry name" value="Leucine zipper domain"/>
    <property type="match status" value="1"/>
</dbReference>
<dbReference type="PANTHER" id="PTHR46164:SF3">
    <property type="entry name" value="ATF6, ISOFORM C"/>
    <property type="match status" value="1"/>
</dbReference>
<protein>
    <submittedName>
        <fullName evidence="10">Sequence-specific DNA binding</fullName>
    </submittedName>
</protein>
<dbReference type="PANTHER" id="PTHR46164">
    <property type="entry name" value="ATF6, ISOFORM C"/>
    <property type="match status" value="1"/>
</dbReference>
<proteinExistence type="inferred from homology"/>
<dbReference type="PROSITE" id="PS50096">
    <property type="entry name" value="IQ"/>
    <property type="match status" value="1"/>
</dbReference>
<dbReference type="InterPro" id="IPR004827">
    <property type="entry name" value="bZIP"/>
</dbReference>
<evidence type="ECO:0000256" key="8">
    <source>
        <dbReference type="SAM" id="MobiDB-lite"/>
    </source>
</evidence>
<evidence type="ECO:0000256" key="4">
    <source>
        <dbReference type="ARBA" id="ARBA00023125"/>
    </source>
</evidence>
<organism evidence="10 11">
    <name type="scientific">Dermatophagoides pteronyssinus</name>
    <name type="common">European house dust mite</name>
    <dbReference type="NCBI Taxonomy" id="6956"/>
    <lineage>
        <taxon>Eukaryota</taxon>
        <taxon>Metazoa</taxon>
        <taxon>Ecdysozoa</taxon>
        <taxon>Arthropoda</taxon>
        <taxon>Chelicerata</taxon>
        <taxon>Arachnida</taxon>
        <taxon>Acari</taxon>
        <taxon>Acariformes</taxon>
        <taxon>Sarcoptiformes</taxon>
        <taxon>Astigmata</taxon>
        <taxon>Psoroptidia</taxon>
        <taxon>Analgoidea</taxon>
        <taxon>Pyroglyphidae</taxon>
        <taxon>Dermatophagoidinae</taxon>
        <taxon>Dermatophagoides</taxon>
    </lineage>
</organism>
<dbReference type="PROSITE" id="PS50217">
    <property type="entry name" value="BZIP"/>
    <property type="match status" value="1"/>
</dbReference>
<evidence type="ECO:0000256" key="1">
    <source>
        <dbReference type="ARBA" id="ARBA00004167"/>
    </source>
</evidence>
<evidence type="ECO:0000256" key="6">
    <source>
        <dbReference type="ARBA" id="ARBA00023242"/>
    </source>
</evidence>
<evidence type="ECO:0000256" key="7">
    <source>
        <dbReference type="SAM" id="Coils"/>
    </source>
</evidence>
<name>A0ABQ8J4K3_DERPT</name>
<keyword evidence="4" id="KW-0238">DNA-binding</keyword>
<comment type="subcellular location">
    <subcellularLocation>
        <location evidence="1">Membrane</location>
        <topology evidence="1">Single-pass membrane protein</topology>
    </subcellularLocation>
</comment>
<accession>A0ABQ8J4K3</accession>
<evidence type="ECO:0000313" key="11">
    <source>
        <dbReference type="Proteomes" id="UP000887458"/>
    </source>
</evidence>
<dbReference type="SMART" id="SM00338">
    <property type="entry name" value="BRLZ"/>
    <property type="match status" value="1"/>
</dbReference>
<dbReference type="EMBL" id="NJHN03000077">
    <property type="protein sequence ID" value="KAH9417509.1"/>
    <property type="molecule type" value="Genomic_DNA"/>
</dbReference>
<dbReference type="Pfam" id="PF00170">
    <property type="entry name" value="bZIP_1"/>
    <property type="match status" value="1"/>
</dbReference>
<gene>
    <name evidence="10" type="primary">ATF6</name>
    <name evidence="10" type="ORF">DERP_007507</name>
</gene>
<comment type="caution">
    <text evidence="10">The sequence shown here is derived from an EMBL/GenBank/DDBJ whole genome shotgun (WGS) entry which is preliminary data.</text>
</comment>
<dbReference type="Proteomes" id="UP000887458">
    <property type="component" value="Unassembled WGS sequence"/>
</dbReference>
<reference evidence="10 11" key="2">
    <citation type="journal article" date="2022" name="Mol. Biol. Evol.">
        <title>Comparative Genomics Reveals Insights into the Divergent Evolution of Astigmatic Mites and Household Pest Adaptations.</title>
        <authorList>
            <person name="Xiong Q."/>
            <person name="Wan A.T."/>
            <person name="Liu X."/>
            <person name="Fung C.S."/>
            <person name="Xiao X."/>
            <person name="Malainual N."/>
            <person name="Hou J."/>
            <person name="Wang L."/>
            <person name="Wang M."/>
            <person name="Yang K.Y."/>
            <person name="Cui Y."/>
            <person name="Leung E.L."/>
            <person name="Nong W."/>
            <person name="Shin S.K."/>
            <person name="Au S.W."/>
            <person name="Jeong K.Y."/>
            <person name="Chew F.T."/>
            <person name="Hui J.H."/>
            <person name="Leung T.F."/>
            <person name="Tungtrongchitr A."/>
            <person name="Zhong N."/>
            <person name="Liu Z."/>
            <person name="Tsui S.K."/>
        </authorList>
    </citation>
    <scope>NUCLEOTIDE SEQUENCE [LARGE SCALE GENOMIC DNA]</scope>
    <source>
        <strain evidence="10">Derp</strain>
    </source>
</reference>
<dbReference type="InterPro" id="IPR046347">
    <property type="entry name" value="bZIP_sf"/>
</dbReference>
<reference evidence="10 11" key="1">
    <citation type="journal article" date="2018" name="J. Allergy Clin. Immunol.">
        <title>High-quality assembly of Dermatophagoides pteronyssinus genome and transcriptome reveals a wide range of novel allergens.</title>
        <authorList>
            <person name="Liu X.Y."/>
            <person name="Yang K.Y."/>
            <person name="Wang M.Q."/>
            <person name="Kwok J.S."/>
            <person name="Zeng X."/>
            <person name="Yang Z."/>
            <person name="Xiao X.J."/>
            <person name="Lau C.P."/>
            <person name="Li Y."/>
            <person name="Huang Z.M."/>
            <person name="Ba J.G."/>
            <person name="Yim A.K."/>
            <person name="Ouyang C.Y."/>
            <person name="Ngai S.M."/>
            <person name="Chan T.F."/>
            <person name="Leung E.L."/>
            <person name="Liu L."/>
            <person name="Liu Z.G."/>
            <person name="Tsui S.K."/>
        </authorList>
    </citation>
    <scope>NUCLEOTIDE SEQUENCE [LARGE SCALE GENOMIC DNA]</scope>
    <source>
        <strain evidence="10">Derp</strain>
    </source>
</reference>
<keyword evidence="6" id="KW-0539">Nucleus</keyword>
<comment type="similarity">
    <text evidence="2">Belongs to the bZIP family. ATF subfamily.</text>
</comment>
<feature type="region of interest" description="Disordered" evidence="8">
    <location>
        <begin position="111"/>
        <end position="130"/>
    </location>
</feature>
<dbReference type="CDD" id="cd14686">
    <property type="entry name" value="bZIP"/>
    <property type="match status" value="1"/>
</dbReference>
<dbReference type="Gene3D" id="1.20.5.170">
    <property type="match status" value="1"/>
</dbReference>
<feature type="domain" description="BZIP" evidence="9">
    <location>
        <begin position="202"/>
        <end position="265"/>
    </location>
</feature>
<sequence length="601" mass="69830">MVDINIPSDNHFGMLLPSYSNTEQTTMIGNDYLDSIDENDLITFINSDNFDHSSSSPPSSSDQYFIDTPPETPVNHQMTTTNNIVDFYNNNNNNVVNNLMDWNGNYHEINSSSSSSNNHHSDSDNSNGSITVNTCHPMIYTTDNKTNTISKITGKNGYNSLLENNGRRISSNAHHHLNIQPKATTNKISNHKLKEQRENLQKQKLEARKLRNRETALNSRLKKKEYLENLETQVKRLGKENTDLMLENALLKQKILDLEQEIGRFRLLDMNGNFTDSSVVANNQKKVKISFFAVVFMFLYQISPYLISMSAEQNGNHNISPNMIVFPNQNFTANSFNNDGNDHHILRKLLWKGEEQDYFRKFSTNNFQSQNSQQYYSNQTKIGCENYYNRTDLIRLENELRGWLTRFKLEENESRRRQQQHSTSSKSKKKLLYNLKHVPIPRLKLWMIQKQRYMDYLNEESPSEHSSSSFDDDSHFVPYDLENLMSTIHRRDDTFYYLSYPSKGHLILPPMSNRTDIRPRFSFLIPTVYNFNQQSNNSNNTNHHNHNETGLTLPSDHLYMLQIDCQVINTKVTLININDQHQYGKRKLRSSSKSSISGNGK</sequence>
<keyword evidence="5" id="KW-0804">Transcription</keyword>
<keyword evidence="11" id="KW-1185">Reference proteome</keyword>
<keyword evidence="7" id="KW-0175">Coiled coil</keyword>
<keyword evidence="3" id="KW-0805">Transcription regulation</keyword>
<evidence type="ECO:0000256" key="3">
    <source>
        <dbReference type="ARBA" id="ARBA00023015"/>
    </source>
</evidence>
<dbReference type="InterPro" id="IPR051882">
    <property type="entry name" value="ATF_bZIP_TF"/>
</dbReference>
<evidence type="ECO:0000313" key="10">
    <source>
        <dbReference type="EMBL" id="KAH9417509.1"/>
    </source>
</evidence>
<feature type="coiled-coil region" evidence="7">
    <location>
        <begin position="186"/>
        <end position="261"/>
    </location>
</feature>
<evidence type="ECO:0000256" key="5">
    <source>
        <dbReference type="ARBA" id="ARBA00023163"/>
    </source>
</evidence>